<feature type="region of interest" description="Disordered" evidence="1">
    <location>
        <begin position="1"/>
        <end position="31"/>
    </location>
</feature>
<organism evidence="3">
    <name type="scientific">viral metagenome</name>
    <dbReference type="NCBI Taxonomy" id="1070528"/>
    <lineage>
        <taxon>unclassified sequences</taxon>
        <taxon>metagenomes</taxon>
        <taxon>organismal metagenomes</taxon>
    </lineage>
</organism>
<evidence type="ECO:0000256" key="1">
    <source>
        <dbReference type="SAM" id="MobiDB-lite"/>
    </source>
</evidence>
<dbReference type="InterPro" id="IPR013083">
    <property type="entry name" value="Znf_RING/FYVE/PHD"/>
</dbReference>
<dbReference type="InterPro" id="IPR001841">
    <property type="entry name" value="Znf_RING"/>
</dbReference>
<sequence length="320" mass="37323">MPTQRERRERKKFIENKEGKQQKQKPTNSIQVHPCSNDEEHLYFISADANLQIEEIPKKMESADNFAMDLYEQSIAELDLEIDQVGSYLNEVTIPNTTTWLMNQCELRKSFEAFSENTQQNPVLRTWKGFKYKKFMYHAYPQHFGEYLRNEFNNEAQFRLNGAEIMRNALMQLTYVERNLFEYVQNEFAGHGVALQRTAYIHNTTRGDVIAHVKGYRTEINITSGRESVVRRIHKIKDTNKRDQACAICYRSSSARTLCSVCDGEYCLNCYAELFKKGGGVITCPFCRHAIGQNLRDTNFLQFQTAYHFLKERAIVAFPV</sequence>
<feature type="compositionally biased region" description="Basic and acidic residues" evidence="1">
    <location>
        <begin position="1"/>
        <end position="21"/>
    </location>
</feature>
<dbReference type="AlphaFoldDB" id="A0A6C0C1J1"/>
<dbReference type="Gene3D" id="3.30.40.10">
    <property type="entry name" value="Zinc/RING finger domain, C3HC4 (zinc finger)"/>
    <property type="match status" value="1"/>
</dbReference>
<name>A0A6C0C1J1_9ZZZZ</name>
<accession>A0A6C0C1J1</accession>
<evidence type="ECO:0000259" key="2">
    <source>
        <dbReference type="PROSITE" id="PS50089"/>
    </source>
</evidence>
<dbReference type="PROSITE" id="PS50089">
    <property type="entry name" value="ZF_RING_2"/>
    <property type="match status" value="1"/>
</dbReference>
<dbReference type="SUPFAM" id="SSF57850">
    <property type="entry name" value="RING/U-box"/>
    <property type="match status" value="1"/>
</dbReference>
<evidence type="ECO:0000313" key="3">
    <source>
        <dbReference type="EMBL" id="QHS97951.1"/>
    </source>
</evidence>
<protein>
    <recommendedName>
        <fullName evidence="2">RING-type domain-containing protein</fullName>
    </recommendedName>
</protein>
<proteinExistence type="predicted"/>
<dbReference type="EMBL" id="MN739310">
    <property type="protein sequence ID" value="QHS97951.1"/>
    <property type="molecule type" value="Genomic_DNA"/>
</dbReference>
<reference evidence="3" key="1">
    <citation type="journal article" date="2020" name="Nature">
        <title>Giant virus diversity and host interactions through global metagenomics.</title>
        <authorList>
            <person name="Schulz F."/>
            <person name="Roux S."/>
            <person name="Paez-Espino D."/>
            <person name="Jungbluth S."/>
            <person name="Walsh D.A."/>
            <person name="Denef V.J."/>
            <person name="McMahon K.D."/>
            <person name="Konstantinidis K.T."/>
            <person name="Eloe-Fadrosh E.A."/>
            <person name="Kyrpides N.C."/>
            <person name="Woyke T."/>
        </authorList>
    </citation>
    <scope>NUCLEOTIDE SEQUENCE</scope>
    <source>
        <strain evidence="3">GVMAG-M-3300020182-33</strain>
    </source>
</reference>
<feature type="domain" description="RING-type" evidence="2">
    <location>
        <begin position="246"/>
        <end position="288"/>
    </location>
</feature>